<proteinExistence type="predicted"/>
<keyword evidence="2" id="KW-1185">Reference proteome</keyword>
<gene>
    <name evidence="1" type="ORF">Tco_1069187</name>
</gene>
<reference evidence="1" key="1">
    <citation type="journal article" date="2022" name="Int. J. Mol. Sci.">
        <title>Draft Genome of Tanacetum Coccineum: Genomic Comparison of Closely Related Tanacetum-Family Plants.</title>
        <authorList>
            <person name="Yamashiro T."/>
            <person name="Shiraishi A."/>
            <person name="Nakayama K."/>
            <person name="Satake H."/>
        </authorList>
    </citation>
    <scope>NUCLEOTIDE SEQUENCE</scope>
</reference>
<evidence type="ECO:0000313" key="2">
    <source>
        <dbReference type="Proteomes" id="UP001151760"/>
    </source>
</evidence>
<accession>A0ABQ5HHT5</accession>
<sequence>MPSASRIFRVLLSVGYSDVFIKDPDTSLQYFDVVTRNYDAVSTHCMPYLDHLRVELQSCPVSSQIESKQFSFGVPDSFSVIQDNSTVGVVHRLQK</sequence>
<name>A0ABQ5HHT5_9ASTR</name>
<dbReference type="EMBL" id="BQNB010019641">
    <property type="protein sequence ID" value="GJT87470.1"/>
    <property type="molecule type" value="Genomic_DNA"/>
</dbReference>
<organism evidence="1 2">
    <name type="scientific">Tanacetum coccineum</name>
    <dbReference type="NCBI Taxonomy" id="301880"/>
    <lineage>
        <taxon>Eukaryota</taxon>
        <taxon>Viridiplantae</taxon>
        <taxon>Streptophyta</taxon>
        <taxon>Embryophyta</taxon>
        <taxon>Tracheophyta</taxon>
        <taxon>Spermatophyta</taxon>
        <taxon>Magnoliopsida</taxon>
        <taxon>eudicotyledons</taxon>
        <taxon>Gunneridae</taxon>
        <taxon>Pentapetalae</taxon>
        <taxon>asterids</taxon>
        <taxon>campanulids</taxon>
        <taxon>Asterales</taxon>
        <taxon>Asteraceae</taxon>
        <taxon>Asteroideae</taxon>
        <taxon>Anthemideae</taxon>
        <taxon>Anthemidinae</taxon>
        <taxon>Tanacetum</taxon>
    </lineage>
</organism>
<reference evidence="1" key="2">
    <citation type="submission" date="2022-01" db="EMBL/GenBank/DDBJ databases">
        <authorList>
            <person name="Yamashiro T."/>
            <person name="Shiraishi A."/>
            <person name="Satake H."/>
            <person name="Nakayama K."/>
        </authorList>
    </citation>
    <scope>NUCLEOTIDE SEQUENCE</scope>
</reference>
<dbReference type="Proteomes" id="UP001151760">
    <property type="component" value="Unassembled WGS sequence"/>
</dbReference>
<evidence type="ECO:0000313" key="1">
    <source>
        <dbReference type="EMBL" id="GJT87470.1"/>
    </source>
</evidence>
<comment type="caution">
    <text evidence="1">The sequence shown here is derived from an EMBL/GenBank/DDBJ whole genome shotgun (WGS) entry which is preliminary data.</text>
</comment>
<protein>
    <submittedName>
        <fullName evidence="1">Uncharacterized protein</fullName>
    </submittedName>
</protein>